<accession>A0A2G9ZLP7</accession>
<dbReference type="GO" id="GO:0005886">
    <property type="term" value="C:plasma membrane"/>
    <property type="evidence" value="ECO:0007669"/>
    <property type="project" value="TreeGrafter"/>
</dbReference>
<dbReference type="GO" id="GO:0032153">
    <property type="term" value="C:cell division site"/>
    <property type="evidence" value="ECO:0007669"/>
    <property type="project" value="TreeGrafter"/>
</dbReference>
<keyword evidence="4 16" id="KW-0812">Transmembrane</keyword>
<feature type="transmembrane region" description="Helical" evidence="16">
    <location>
        <begin position="142"/>
        <end position="158"/>
    </location>
</feature>
<dbReference type="GO" id="GO:0008955">
    <property type="term" value="F:peptidoglycan glycosyltransferase activity"/>
    <property type="evidence" value="ECO:0007669"/>
    <property type="project" value="UniProtKB-EC"/>
</dbReference>
<evidence type="ECO:0000256" key="11">
    <source>
        <dbReference type="ARBA" id="ARBA00038053"/>
    </source>
</evidence>
<feature type="transmembrane region" description="Helical" evidence="16">
    <location>
        <begin position="274"/>
        <end position="294"/>
    </location>
</feature>
<feature type="transmembrane region" description="Helical" evidence="16">
    <location>
        <begin position="49"/>
        <end position="68"/>
    </location>
</feature>
<proteinExistence type="inferred from homology"/>
<dbReference type="Pfam" id="PF01098">
    <property type="entry name" value="FTSW_RODA_SPOVE"/>
    <property type="match status" value="1"/>
</dbReference>
<dbReference type="GO" id="GO:0008360">
    <property type="term" value="P:regulation of cell shape"/>
    <property type="evidence" value="ECO:0007669"/>
    <property type="project" value="UniProtKB-KW"/>
</dbReference>
<evidence type="ECO:0000256" key="15">
    <source>
        <dbReference type="ARBA" id="ARBA00049902"/>
    </source>
</evidence>
<evidence type="ECO:0000256" key="9">
    <source>
        <dbReference type="ARBA" id="ARBA00032370"/>
    </source>
</evidence>
<reference evidence="17 18" key="1">
    <citation type="submission" date="2017-09" db="EMBL/GenBank/DDBJ databases">
        <title>Depth-based differentiation of microbial function through sediment-hosted aquifers and enrichment of novel symbionts in the deep terrestrial subsurface.</title>
        <authorList>
            <person name="Probst A.J."/>
            <person name="Ladd B."/>
            <person name="Jarett J.K."/>
            <person name="Geller-Mcgrath D.E."/>
            <person name="Sieber C.M."/>
            <person name="Emerson J.B."/>
            <person name="Anantharaman K."/>
            <person name="Thomas B.C."/>
            <person name="Malmstrom R."/>
            <person name="Stieglmeier M."/>
            <person name="Klingl A."/>
            <person name="Woyke T."/>
            <person name="Ryan C.M."/>
            <person name="Banfield J.F."/>
        </authorList>
    </citation>
    <scope>NUCLEOTIDE SEQUENCE [LARGE SCALE GENOMIC DNA]</scope>
    <source>
        <strain evidence="17">CG23_combo_of_CG06-09_8_20_14_all_49_15</strain>
    </source>
</reference>
<dbReference type="AlphaFoldDB" id="A0A2G9ZLP7"/>
<comment type="similarity">
    <text evidence="11">Belongs to the SEDS family. FtsW subfamily.</text>
</comment>
<evidence type="ECO:0000256" key="10">
    <source>
        <dbReference type="ARBA" id="ARBA00033270"/>
    </source>
</evidence>
<dbReference type="EMBL" id="PCSD01000021">
    <property type="protein sequence ID" value="PIP34064.1"/>
    <property type="molecule type" value="Genomic_DNA"/>
</dbReference>
<dbReference type="InterPro" id="IPR018365">
    <property type="entry name" value="Cell_cycle_FtsW-rel_CS"/>
</dbReference>
<gene>
    <name evidence="17" type="ORF">COX22_00955</name>
</gene>
<sequence>MFPRIKQFITRFDWILFFAVFLLVCFGLIELYSIGLGREGVDLGFFRRQLFFALAGLGIMLIFSLLNYRLFFNYAGYIFLLAAILLVAVLLFGQTIRGTRGWIYIGDFIRFQPVEFVKIALLVFFSRYFYSASVRREPIKHFFISGLSVLFLSGLVMLQPDFGSAVLLFLLWLVFIPVAGFKKIYFFLVVAMLLGVFASGWLFFFQDYQKERILTFLNPEKQAMDQGYNIAQAIIAVGAGRLAGRGIGFGSQSQLKFLPEAQNDFIYAVVSEELGLLGAGLLIFFFAVIFYRLFHYVRRGISNDGLFSLYGLAVLIFLEMFINIGMNIGLLPVIGISLPFVSYGGSALWANMIMIGIAQSIIIRSKTTH</sequence>
<feature type="transmembrane region" description="Helical" evidence="16">
    <location>
        <begin position="186"/>
        <end position="204"/>
    </location>
</feature>
<dbReference type="GO" id="GO:0015648">
    <property type="term" value="F:lipid-linked peptidoglycan transporter activity"/>
    <property type="evidence" value="ECO:0007669"/>
    <property type="project" value="TreeGrafter"/>
</dbReference>
<keyword evidence="2" id="KW-0328">Glycosyltransferase</keyword>
<evidence type="ECO:0000313" key="18">
    <source>
        <dbReference type="Proteomes" id="UP000230729"/>
    </source>
</evidence>
<keyword evidence="6" id="KW-0573">Peptidoglycan synthesis</keyword>
<dbReference type="GO" id="GO:0051301">
    <property type="term" value="P:cell division"/>
    <property type="evidence" value="ECO:0007669"/>
    <property type="project" value="InterPro"/>
</dbReference>
<feature type="transmembrane region" description="Helical" evidence="16">
    <location>
        <begin position="75"/>
        <end position="96"/>
    </location>
</feature>
<evidence type="ECO:0000256" key="8">
    <source>
        <dbReference type="ARBA" id="ARBA00023136"/>
    </source>
</evidence>
<keyword evidence="5" id="KW-0133">Cell shape</keyword>
<dbReference type="PROSITE" id="PS00428">
    <property type="entry name" value="FTSW_RODA_SPOVE"/>
    <property type="match status" value="1"/>
</dbReference>
<feature type="transmembrane region" description="Helical" evidence="16">
    <location>
        <begin position="340"/>
        <end position="363"/>
    </location>
</feature>
<dbReference type="Proteomes" id="UP000230729">
    <property type="component" value="Unassembled WGS sequence"/>
</dbReference>
<evidence type="ECO:0000256" key="1">
    <source>
        <dbReference type="ARBA" id="ARBA00004141"/>
    </source>
</evidence>
<evidence type="ECO:0000256" key="4">
    <source>
        <dbReference type="ARBA" id="ARBA00022692"/>
    </source>
</evidence>
<name>A0A2G9ZLP7_9BACT</name>
<feature type="transmembrane region" description="Helical" evidence="16">
    <location>
        <begin position="164"/>
        <end position="181"/>
    </location>
</feature>
<dbReference type="PANTHER" id="PTHR30474">
    <property type="entry name" value="CELL CYCLE PROTEIN"/>
    <property type="match status" value="1"/>
</dbReference>
<evidence type="ECO:0000256" key="2">
    <source>
        <dbReference type="ARBA" id="ARBA00022676"/>
    </source>
</evidence>
<evidence type="ECO:0000256" key="3">
    <source>
        <dbReference type="ARBA" id="ARBA00022679"/>
    </source>
</evidence>
<protein>
    <recommendedName>
        <fullName evidence="12">Probable peptidoglycan glycosyltransferase FtsW</fullName>
        <ecNumber evidence="14">2.4.99.28</ecNumber>
    </recommendedName>
    <alternativeName>
        <fullName evidence="13">Cell division protein FtsW</fullName>
    </alternativeName>
    <alternativeName>
        <fullName evidence="10">Cell wall polymerase</fullName>
    </alternativeName>
    <alternativeName>
        <fullName evidence="9">Peptidoglycan polymerase</fullName>
    </alternativeName>
</protein>
<evidence type="ECO:0000256" key="16">
    <source>
        <dbReference type="SAM" id="Phobius"/>
    </source>
</evidence>
<feature type="transmembrane region" description="Helical" evidence="16">
    <location>
        <begin position="306"/>
        <end position="334"/>
    </location>
</feature>
<dbReference type="InterPro" id="IPR001182">
    <property type="entry name" value="FtsW/RodA"/>
</dbReference>
<comment type="caution">
    <text evidence="17">The sequence shown here is derived from an EMBL/GenBank/DDBJ whole genome shotgun (WGS) entry which is preliminary data.</text>
</comment>
<feature type="transmembrane region" description="Helical" evidence="16">
    <location>
        <begin position="12"/>
        <end position="29"/>
    </location>
</feature>
<dbReference type="EC" id="2.4.99.28" evidence="14"/>
<evidence type="ECO:0000256" key="6">
    <source>
        <dbReference type="ARBA" id="ARBA00022984"/>
    </source>
</evidence>
<evidence type="ECO:0000256" key="5">
    <source>
        <dbReference type="ARBA" id="ARBA00022960"/>
    </source>
</evidence>
<keyword evidence="3" id="KW-0808">Transferase</keyword>
<evidence type="ECO:0000313" key="17">
    <source>
        <dbReference type="EMBL" id="PIP34064.1"/>
    </source>
</evidence>
<dbReference type="PANTHER" id="PTHR30474:SF2">
    <property type="entry name" value="PEPTIDOGLYCAN GLYCOSYLTRANSFERASE FTSW-RELATED"/>
    <property type="match status" value="1"/>
</dbReference>
<keyword evidence="7 16" id="KW-1133">Transmembrane helix</keyword>
<comment type="subcellular location">
    <subcellularLocation>
        <location evidence="1">Membrane</location>
        <topology evidence="1">Multi-pass membrane protein</topology>
    </subcellularLocation>
</comment>
<evidence type="ECO:0000256" key="14">
    <source>
        <dbReference type="ARBA" id="ARBA00044770"/>
    </source>
</evidence>
<evidence type="ECO:0000256" key="7">
    <source>
        <dbReference type="ARBA" id="ARBA00022989"/>
    </source>
</evidence>
<evidence type="ECO:0000256" key="13">
    <source>
        <dbReference type="ARBA" id="ARBA00041418"/>
    </source>
</evidence>
<organism evidence="17 18">
    <name type="scientific">Candidatus Falkowbacteria bacterium CG23_combo_of_CG06-09_8_20_14_all_49_15</name>
    <dbReference type="NCBI Taxonomy" id="1974572"/>
    <lineage>
        <taxon>Bacteria</taxon>
        <taxon>Candidatus Falkowiibacteriota</taxon>
    </lineage>
</organism>
<comment type="catalytic activity">
    <reaction evidence="15">
        <text>[GlcNAc-(1-&gt;4)-Mur2Ac(oyl-L-Ala-gamma-D-Glu-L-Lys-D-Ala-D-Ala)](n)-di-trans,octa-cis-undecaprenyl diphosphate + beta-D-GlcNAc-(1-&gt;4)-Mur2Ac(oyl-L-Ala-gamma-D-Glu-L-Lys-D-Ala-D-Ala)-di-trans,octa-cis-undecaprenyl diphosphate = [GlcNAc-(1-&gt;4)-Mur2Ac(oyl-L-Ala-gamma-D-Glu-L-Lys-D-Ala-D-Ala)](n+1)-di-trans,octa-cis-undecaprenyl diphosphate + di-trans,octa-cis-undecaprenyl diphosphate + H(+)</text>
        <dbReference type="Rhea" id="RHEA:23708"/>
        <dbReference type="Rhea" id="RHEA-COMP:9602"/>
        <dbReference type="Rhea" id="RHEA-COMP:9603"/>
        <dbReference type="ChEBI" id="CHEBI:15378"/>
        <dbReference type="ChEBI" id="CHEBI:58405"/>
        <dbReference type="ChEBI" id="CHEBI:60033"/>
        <dbReference type="ChEBI" id="CHEBI:78435"/>
        <dbReference type="EC" id="2.4.99.28"/>
    </reaction>
</comment>
<evidence type="ECO:0000256" key="12">
    <source>
        <dbReference type="ARBA" id="ARBA00041185"/>
    </source>
</evidence>
<dbReference type="GO" id="GO:0009252">
    <property type="term" value="P:peptidoglycan biosynthetic process"/>
    <property type="evidence" value="ECO:0007669"/>
    <property type="project" value="UniProtKB-KW"/>
</dbReference>
<feature type="transmembrane region" description="Helical" evidence="16">
    <location>
        <begin position="108"/>
        <end position="130"/>
    </location>
</feature>
<keyword evidence="8 16" id="KW-0472">Membrane</keyword>